<sequence length="598" mass="66449">MPAAYSGDGAHHMCEVPLDAAAFQPPPSPLPAYTRDKKHGVCEDGTADPFFYSDKDQHQGNEHDYLRENERWPTADEERSWVRVADKVPVTAFLIIVTEFCERFTYYGSSGIMQNYIQNGYKVPGSNPGAIAGGKQMATGLGNFFQFWCYITPILGAIIADQWWGKYKTILVFACVYLVGDLVLTLTSIPASIRHGGALPGLVVAMIIIGLGTGGIKSNVSPLVADQYQRTRPFVRKLKNGKEVLVDRDATIQSIFNWFYWSINVGSLSAIATSELEHNVDFWPAFLLPTLMFVVCIFVFWLGRNKYVRKPPTGSIVLQAASCLAAGVRQSRAAKKAGRHAGEEGGMHWMEYAKPSNMVDEQMSVSVSWDDSFVDELRRTLKACKVFLFFPVYWLCFGQITTTLISQAGEMNTGSIPNDIIQNADPLFLVIFIPIFDRLLYPGLRRCGLNFSPILRIFTGFVLAAAAMAYAAIVQHLVYSSAPYYDHPGSKHNDISAALQIPAYALIAWSEIFASITGLEYAYTRAPHNMKSIVMSIFLFTNCGGAILGFCFNPISADPRLVENFAIAGGLMGAFAFLFYACFYKSDRMERKRKQLDL</sequence>
<dbReference type="InterPro" id="IPR036259">
    <property type="entry name" value="MFS_trans_sf"/>
</dbReference>
<keyword evidence="6 8" id="KW-0472">Membrane</keyword>
<evidence type="ECO:0000313" key="9">
    <source>
        <dbReference type="EMBL" id="KAJ2008385.1"/>
    </source>
</evidence>
<dbReference type="OrthoDB" id="8904098at2759"/>
<feature type="transmembrane region" description="Helical" evidence="8">
    <location>
        <begin position="386"/>
        <end position="408"/>
    </location>
</feature>
<feature type="transmembrane region" description="Helical" evidence="8">
    <location>
        <begin position="561"/>
        <end position="584"/>
    </location>
</feature>
<dbReference type="Gene3D" id="1.20.1250.20">
    <property type="entry name" value="MFS general substrate transporter like domains"/>
    <property type="match status" value="1"/>
</dbReference>
<proteinExistence type="inferred from homology"/>
<evidence type="ECO:0000256" key="5">
    <source>
        <dbReference type="ARBA" id="ARBA00022989"/>
    </source>
</evidence>
<dbReference type="PANTHER" id="PTHR11654">
    <property type="entry name" value="OLIGOPEPTIDE TRANSPORTER-RELATED"/>
    <property type="match status" value="1"/>
</dbReference>
<accession>A0A9W8BJ32</accession>
<dbReference type="PROSITE" id="PS01023">
    <property type="entry name" value="PTR2_2"/>
    <property type="match status" value="1"/>
</dbReference>
<evidence type="ECO:0000313" key="10">
    <source>
        <dbReference type="Proteomes" id="UP001150907"/>
    </source>
</evidence>
<evidence type="ECO:0000256" key="8">
    <source>
        <dbReference type="SAM" id="Phobius"/>
    </source>
</evidence>
<dbReference type="PROSITE" id="PS01022">
    <property type="entry name" value="PTR2_1"/>
    <property type="match status" value="1"/>
</dbReference>
<dbReference type="Pfam" id="PF00854">
    <property type="entry name" value="PTR2"/>
    <property type="match status" value="1"/>
</dbReference>
<dbReference type="GO" id="GO:0005886">
    <property type="term" value="C:plasma membrane"/>
    <property type="evidence" value="ECO:0007669"/>
    <property type="project" value="UniProtKB-ARBA"/>
</dbReference>
<gene>
    <name evidence="9" type="primary">PTR2_2</name>
    <name evidence="9" type="ORF">H4R26_000242</name>
</gene>
<evidence type="ECO:0000256" key="4">
    <source>
        <dbReference type="ARBA" id="ARBA00022692"/>
    </source>
</evidence>
<feature type="transmembrane region" description="Helical" evidence="8">
    <location>
        <begin position="499"/>
        <end position="521"/>
    </location>
</feature>
<feature type="transmembrane region" description="Helical" evidence="8">
    <location>
        <begin position="282"/>
        <end position="302"/>
    </location>
</feature>
<dbReference type="Proteomes" id="UP001150907">
    <property type="component" value="Unassembled WGS sequence"/>
</dbReference>
<dbReference type="EMBL" id="JANBQF010000006">
    <property type="protein sequence ID" value="KAJ2008385.1"/>
    <property type="molecule type" value="Genomic_DNA"/>
</dbReference>
<evidence type="ECO:0000256" key="2">
    <source>
        <dbReference type="ARBA" id="ARBA00005982"/>
    </source>
</evidence>
<reference evidence="9" key="1">
    <citation type="submission" date="2022-07" db="EMBL/GenBank/DDBJ databases">
        <title>Phylogenomic reconstructions and comparative analyses of Kickxellomycotina fungi.</title>
        <authorList>
            <person name="Reynolds N.K."/>
            <person name="Stajich J.E."/>
            <person name="Barry K."/>
            <person name="Grigoriev I.V."/>
            <person name="Crous P."/>
            <person name="Smith M.E."/>
        </authorList>
    </citation>
    <scope>NUCLEOTIDE SEQUENCE</scope>
    <source>
        <strain evidence="9">IMI 214461</strain>
    </source>
</reference>
<dbReference type="SUPFAM" id="SSF103473">
    <property type="entry name" value="MFS general substrate transporter"/>
    <property type="match status" value="1"/>
</dbReference>
<feature type="transmembrane region" description="Helical" evidence="8">
    <location>
        <begin position="170"/>
        <end position="189"/>
    </location>
</feature>
<comment type="similarity">
    <text evidence="2 7">Belongs to the major facilitator superfamily. Proton-dependent oligopeptide transporter (POT/PTR) (TC 2.A.17) family.</text>
</comment>
<evidence type="ECO:0000256" key="6">
    <source>
        <dbReference type="ARBA" id="ARBA00023136"/>
    </source>
</evidence>
<feature type="transmembrane region" description="Helical" evidence="8">
    <location>
        <begin position="420"/>
        <end position="441"/>
    </location>
</feature>
<evidence type="ECO:0000256" key="7">
    <source>
        <dbReference type="RuleBase" id="RU003755"/>
    </source>
</evidence>
<keyword evidence="10" id="KW-1185">Reference proteome</keyword>
<name>A0A9W8BJ32_9FUNG</name>
<feature type="transmembrane region" description="Helical" evidence="8">
    <location>
        <begin position="196"/>
        <end position="216"/>
    </location>
</feature>
<evidence type="ECO:0000256" key="1">
    <source>
        <dbReference type="ARBA" id="ARBA00004141"/>
    </source>
</evidence>
<dbReference type="GO" id="GO:0071916">
    <property type="term" value="F:dipeptide transmembrane transporter activity"/>
    <property type="evidence" value="ECO:0007669"/>
    <property type="project" value="UniProtKB-ARBA"/>
</dbReference>
<keyword evidence="4 7" id="KW-0812">Transmembrane</keyword>
<comment type="caution">
    <text evidence="9">The sequence shown here is derived from an EMBL/GenBank/DDBJ whole genome shotgun (WGS) entry which is preliminary data.</text>
</comment>
<organism evidence="9 10">
    <name type="scientific">Coemansia thaxteri</name>
    <dbReference type="NCBI Taxonomy" id="2663907"/>
    <lineage>
        <taxon>Eukaryota</taxon>
        <taxon>Fungi</taxon>
        <taxon>Fungi incertae sedis</taxon>
        <taxon>Zoopagomycota</taxon>
        <taxon>Kickxellomycotina</taxon>
        <taxon>Kickxellomycetes</taxon>
        <taxon>Kickxellales</taxon>
        <taxon>Kickxellaceae</taxon>
        <taxon>Coemansia</taxon>
    </lineage>
</organism>
<feature type="transmembrane region" description="Helical" evidence="8">
    <location>
        <begin position="453"/>
        <end position="479"/>
    </location>
</feature>
<keyword evidence="5 8" id="KW-1133">Transmembrane helix</keyword>
<dbReference type="InterPro" id="IPR018456">
    <property type="entry name" value="PTR2_symporter_CS"/>
</dbReference>
<dbReference type="AlphaFoldDB" id="A0A9W8BJ32"/>
<evidence type="ECO:0000256" key="3">
    <source>
        <dbReference type="ARBA" id="ARBA00022448"/>
    </source>
</evidence>
<dbReference type="FunFam" id="1.20.1250.20:FF:000085">
    <property type="entry name" value="MFS peptide transporter Ptr2"/>
    <property type="match status" value="1"/>
</dbReference>
<feature type="transmembrane region" description="Helical" evidence="8">
    <location>
        <begin position="533"/>
        <end position="555"/>
    </location>
</feature>
<protein>
    <submittedName>
        <fullName evidence="9">Peptide transporter ptr2</fullName>
    </submittedName>
</protein>
<feature type="transmembrane region" description="Helical" evidence="8">
    <location>
        <begin position="144"/>
        <end position="164"/>
    </location>
</feature>
<keyword evidence="3 7" id="KW-0813">Transport</keyword>
<comment type="subcellular location">
    <subcellularLocation>
        <location evidence="1 7">Membrane</location>
        <topology evidence="1 7">Multi-pass membrane protein</topology>
    </subcellularLocation>
</comment>
<dbReference type="InterPro" id="IPR000109">
    <property type="entry name" value="POT_fam"/>
</dbReference>